<comment type="caution">
    <text evidence="1">The sequence shown here is derived from an EMBL/GenBank/DDBJ whole genome shotgun (WGS) entry which is preliminary data.</text>
</comment>
<evidence type="ECO:0000313" key="1">
    <source>
        <dbReference type="EMBL" id="KAG5650793.1"/>
    </source>
</evidence>
<accession>A0A9P7GLN3</accession>
<name>A0A9P7GLN3_9AGAR</name>
<dbReference type="EMBL" id="JABCKI010000363">
    <property type="protein sequence ID" value="KAG5650793.1"/>
    <property type="molecule type" value="Genomic_DNA"/>
</dbReference>
<proteinExistence type="predicted"/>
<gene>
    <name evidence="1" type="ORF">H0H81_011027</name>
</gene>
<dbReference type="AlphaFoldDB" id="A0A9P7GLN3"/>
<evidence type="ECO:0000313" key="2">
    <source>
        <dbReference type="Proteomes" id="UP000717328"/>
    </source>
</evidence>
<reference evidence="1" key="2">
    <citation type="submission" date="2021-10" db="EMBL/GenBank/DDBJ databases">
        <title>Phylogenomics reveals ancestral predisposition of the termite-cultivated fungus Termitomyces towards a domesticated lifestyle.</title>
        <authorList>
            <person name="Auxier B."/>
            <person name="Grum-Grzhimaylo A."/>
            <person name="Cardenas M.E."/>
            <person name="Lodge J.D."/>
            <person name="Laessoe T."/>
            <person name="Pedersen O."/>
            <person name="Smith M.E."/>
            <person name="Kuyper T.W."/>
            <person name="Franco-Molano E.A."/>
            <person name="Baroni T.J."/>
            <person name="Aanen D.K."/>
        </authorList>
    </citation>
    <scope>NUCLEOTIDE SEQUENCE</scope>
    <source>
        <strain evidence="1">D49</strain>
    </source>
</reference>
<reference evidence="1" key="1">
    <citation type="submission" date="2021-02" db="EMBL/GenBank/DDBJ databases">
        <authorList>
            <person name="Nieuwenhuis M."/>
            <person name="Van De Peppel L.J.J."/>
        </authorList>
    </citation>
    <scope>NUCLEOTIDE SEQUENCE</scope>
    <source>
        <strain evidence="1">D49</strain>
    </source>
</reference>
<protein>
    <submittedName>
        <fullName evidence="1">Uncharacterized protein</fullName>
    </submittedName>
</protein>
<organism evidence="1 2">
    <name type="scientific">Sphagnurus paluster</name>
    <dbReference type="NCBI Taxonomy" id="117069"/>
    <lineage>
        <taxon>Eukaryota</taxon>
        <taxon>Fungi</taxon>
        <taxon>Dikarya</taxon>
        <taxon>Basidiomycota</taxon>
        <taxon>Agaricomycotina</taxon>
        <taxon>Agaricomycetes</taxon>
        <taxon>Agaricomycetidae</taxon>
        <taxon>Agaricales</taxon>
        <taxon>Tricholomatineae</taxon>
        <taxon>Lyophyllaceae</taxon>
        <taxon>Sphagnurus</taxon>
    </lineage>
</organism>
<dbReference type="Proteomes" id="UP000717328">
    <property type="component" value="Unassembled WGS sequence"/>
</dbReference>
<keyword evidence="2" id="KW-1185">Reference proteome</keyword>
<sequence>MTRPSGTHWHLFLRDTPAGRKAAQLSALRDVTDKMDDVCPPTGNSLSTKSLALLKDLLASTIICESDPERKRTAASFSPVWDKMKADKDKDTQLQPLAVTDVMGTENRTRNNNTMNTAHDWANGPFRNENLDMKSQWWWGKMIDRAEPRVTRS</sequence>